<feature type="domain" description="CoA carboxyltransferase C-terminal" evidence="2">
    <location>
        <begin position="282"/>
        <end position="521"/>
    </location>
</feature>
<dbReference type="EMBL" id="CP003239">
    <property type="protein sequence ID" value="AFK57095.1"/>
    <property type="molecule type" value="Genomic_DNA"/>
</dbReference>
<dbReference type="InterPro" id="IPR034733">
    <property type="entry name" value="AcCoA_carboxyl_beta"/>
</dbReference>
<keyword evidence="3" id="KW-0614">Plasmid</keyword>
<dbReference type="Proteomes" id="UP000005258">
    <property type="component" value="Plasmid pTM3"/>
</dbReference>
<dbReference type="PANTHER" id="PTHR43842:SF2">
    <property type="entry name" value="PROPIONYL-COA CARBOXYLASE BETA CHAIN, MITOCHONDRIAL"/>
    <property type="match status" value="1"/>
</dbReference>
<organism evidence="3 4">
    <name type="scientific">Tistrella mobilis (strain KA081020-065)</name>
    <dbReference type="NCBI Taxonomy" id="1110502"/>
    <lineage>
        <taxon>Bacteria</taxon>
        <taxon>Pseudomonadati</taxon>
        <taxon>Pseudomonadota</taxon>
        <taxon>Alphaproteobacteria</taxon>
        <taxon>Geminicoccales</taxon>
        <taxon>Geminicoccaceae</taxon>
        <taxon>Tistrella</taxon>
    </lineage>
</organism>
<gene>
    <name evidence="3" type="ordered locus">TMO_c0485</name>
</gene>
<evidence type="ECO:0000313" key="3">
    <source>
        <dbReference type="EMBL" id="AFK57095.1"/>
    </source>
</evidence>
<dbReference type="InterPro" id="IPR011763">
    <property type="entry name" value="COA_CT_C"/>
</dbReference>
<dbReference type="PANTHER" id="PTHR43842">
    <property type="entry name" value="PROPIONYL-COA CARBOXYLASE BETA CHAIN"/>
    <property type="match status" value="1"/>
</dbReference>
<dbReference type="InterPro" id="IPR011762">
    <property type="entry name" value="COA_CT_N"/>
</dbReference>
<evidence type="ECO:0000259" key="2">
    <source>
        <dbReference type="PROSITE" id="PS50989"/>
    </source>
</evidence>
<keyword evidence="4" id="KW-1185">Reference proteome</keyword>
<dbReference type="Pfam" id="PF01039">
    <property type="entry name" value="Carboxyl_trans"/>
    <property type="match status" value="1"/>
</dbReference>
<dbReference type="KEGG" id="tmo:TMO_c0485"/>
<evidence type="ECO:0000259" key="1">
    <source>
        <dbReference type="PROSITE" id="PS50980"/>
    </source>
</evidence>
<geneLocation type="plasmid" evidence="3 4">
    <name>pTM3</name>
</geneLocation>
<dbReference type="InterPro" id="IPR029045">
    <property type="entry name" value="ClpP/crotonase-like_dom_sf"/>
</dbReference>
<dbReference type="GO" id="GO:0004658">
    <property type="term" value="F:propionyl-CoA carboxylase activity"/>
    <property type="evidence" value="ECO:0007669"/>
    <property type="project" value="TreeGrafter"/>
</dbReference>
<dbReference type="AlphaFoldDB" id="I3TWF7"/>
<dbReference type="SUPFAM" id="SSF52096">
    <property type="entry name" value="ClpP/crotonase"/>
    <property type="match status" value="2"/>
</dbReference>
<dbReference type="InterPro" id="IPR051047">
    <property type="entry name" value="AccD/PCCB"/>
</dbReference>
<evidence type="ECO:0000313" key="4">
    <source>
        <dbReference type="Proteomes" id="UP000005258"/>
    </source>
</evidence>
<sequence length="531" mass="58246">MHRSYFADNKNEETFHMSWEADIEELRRRQAMTARMGGEEKVARQHANGKLTVRERIDALLDQGSFREIGSVAGRGSYDAEGQLVDLSPANFVFGRGRIDGRPVVVGGDDFTVRGGAADASIHEKQVQCEKLAGEYRQPLIRLVDGTGGGGSVKSYETIGHTYVPANPGWEVVVQNLETIPVVALALGSVAGLGAAKTVASHYSLMVKDISQMFIAGPAVVARAGESLTKEELGGAMIHAKAGAVDDVVDSEAEAFERARRFLSYLPSSVDELPPRIAPTDDPERRDDWLIKAVPKERRRVYDMRRVVKSVVDQGSFFEMGKWFGRSAITGLARIDGWPVAVLASDPHFYGGGWTADTAQKVVRFVDLADTFHLPVVHLVDIPGFLIGLDAEKTATIRHGARALSAVYQARVPWCTVVIRRAFGVAGAAMMNHTRARYRFAWPSGDWGSLPMEGGIEVAYRAELDKAPDREAAMAEITERLEKVRSPFRSAEAFSIEEIIDPRDTRPLLCEFANLAAPLRRPGFRAAGFRP</sequence>
<feature type="domain" description="CoA carboxyltransferase N-terminal" evidence="1">
    <location>
        <begin position="16"/>
        <end position="278"/>
    </location>
</feature>
<dbReference type="HOGENOM" id="CLU_018822_6_1_5"/>
<dbReference type="PROSITE" id="PS50989">
    <property type="entry name" value="COA_CT_CTER"/>
    <property type="match status" value="1"/>
</dbReference>
<reference evidence="3 4" key="1">
    <citation type="journal article" date="2012" name="J. Am. Chem. Soc.">
        <title>Bacterial biosynthesis and maturation of the didemnin anti-cancer agents.</title>
        <authorList>
            <person name="Xu Y."/>
            <person name="Kersten R.D."/>
            <person name="Nam S.J."/>
            <person name="Lu L."/>
            <person name="Al-Suwailem A.M."/>
            <person name="Zheng H."/>
            <person name="Fenical W."/>
            <person name="Dorrestein P.C."/>
            <person name="Moore B.S."/>
            <person name="Qian P.Y."/>
        </authorList>
    </citation>
    <scope>NUCLEOTIDE SEQUENCE [LARGE SCALE GENOMIC DNA]</scope>
    <source>
        <strain evidence="3 4">KA081020-065</strain>
    </source>
</reference>
<dbReference type="PATRIC" id="fig|1110502.3.peg.5359"/>
<name>I3TWF7_TISMK</name>
<accession>I3TWF7</accession>
<protein>
    <submittedName>
        <fullName evidence="3">Biotin dependent acyl-CoA carboxylase</fullName>
    </submittedName>
</protein>
<proteinExistence type="predicted"/>
<dbReference type="PROSITE" id="PS50980">
    <property type="entry name" value="COA_CT_NTER"/>
    <property type="match status" value="1"/>
</dbReference>
<dbReference type="Gene3D" id="3.90.226.10">
    <property type="entry name" value="2-enoyl-CoA Hydratase, Chain A, domain 1"/>
    <property type="match status" value="2"/>
</dbReference>